<dbReference type="AlphaFoldDB" id="A0A553ZYC8"/>
<reference evidence="1 2" key="1">
    <citation type="submission" date="2019-07" db="EMBL/GenBank/DDBJ databases">
        <authorList>
            <person name="Park Y.J."/>
            <person name="Jeong S.E."/>
            <person name="Jung H.S."/>
        </authorList>
    </citation>
    <scope>NUCLEOTIDE SEQUENCE [LARGE SCALE GENOMIC DNA]</scope>
    <source>
        <strain evidence="2">P16(2019)</strain>
    </source>
</reference>
<keyword evidence="2" id="KW-1185">Reference proteome</keyword>
<dbReference type="Proteomes" id="UP000318521">
    <property type="component" value="Unassembled WGS sequence"/>
</dbReference>
<evidence type="ECO:0000313" key="1">
    <source>
        <dbReference type="EMBL" id="TSB46415.1"/>
    </source>
</evidence>
<protein>
    <recommendedName>
        <fullName evidence="3">Flagellar protein</fullName>
    </recommendedName>
</protein>
<sequence length="121" mass="13576">MINPSTFVHANPSAFKPRPASPLKTGFSQVFEQERGQLNISKHATERLRSRDIHLNQSQWNQIQDKLVEARKKGIKDALIVTNKAAIVASTDNQTVITVLNRQEAANHMFTNINGTILMDI</sequence>
<dbReference type="OrthoDB" id="165650at2"/>
<dbReference type="NCBIfam" id="TIGR02530">
    <property type="entry name" value="flg_new"/>
    <property type="match status" value="1"/>
</dbReference>
<name>A0A553ZYC8_9BACI</name>
<proteinExistence type="predicted"/>
<organism evidence="1 2">
    <name type="scientific">Alkalicoccobacillus porphyridii</name>
    <dbReference type="NCBI Taxonomy" id="2597270"/>
    <lineage>
        <taxon>Bacteria</taxon>
        <taxon>Bacillati</taxon>
        <taxon>Bacillota</taxon>
        <taxon>Bacilli</taxon>
        <taxon>Bacillales</taxon>
        <taxon>Bacillaceae</taxon>
        <taxon>Alkalicoccobacillus</taxon>
    </lineage>
</organism>
<accession>A0A553ZYC8</accession>
<dbReference type="RefSeq" id="WP_143848862.1">
    <property type="nucleotide sequence ID" value="NZ_VLXZ01000006.1"/>
</dbReference>
<dbReference type="EMBL" id="VLXZ01000006">
    <property type="protein sequence ID" value="TSB46415.1"/>
    <property type="molecule type" value="Genomic_DNA"/>
</dbReference>
<gene>
    <name evidence="1" type="ORF">FN960_11455</name>
</gene>
<comment type="caution">
    <text evidence="1">The sequence shown here is derived from an EMBL/GenBank/DDBJ whole genome shotgun (WGS) entry which is preliminary data.</text>
</comment>
<dbReference type="InterPro" id="IPR013367">
    <property type="entry name" value="Flagellar_put"/>
</dbReference>
<dbReference type="Pfam" id="PF12611">
    <property type="entry name" value="Flagellar_put"/>
    <property type="match status" value="1"/>
</dbReference>
<evidence type="ECO:0008006" key="3">
    <source>
        <dbReference type="Google" id="ProtNLM"/>
    </source>
</evidence>
<evidence type="ECO:0000313" key="2">
    <source>
        <dbReference type="Proteomes" id="UP000318521"/>
    </source>
</evidence>